<accession>A0ABT0ZUP5</accession>
<organism evidence="16 17">
    <name type="scientific">Pseudonocardia humida</name>
    <dbReference type="NCBI Taxonomy" id="2800819"/>
    <lineage>
        <taxon>Bacteria</taxon>
        <taxon>Bacillati</taxon>
        <taxon>Actinomycetota</taxon>
        <taxon>Actinomycetes</taxon>
        <taxon>Pseudonocardiales</taxon>
        <taxon>Pseudonocardiaceae</taxon>
        <taxon>Pseudonocardia</taxon>
    </lineage>
</organism>
<dbReference type="Pfam" id="PF01687">
    <property type="entry name" value="Flavokinase"/>
    <property type="match status" value="1"/>
</dbReference>
<evidence type="ECO:0000256" key="11">
    <source>
        <dbReference type="ARBA" id="ARBA00023268"/>
    </source>
</evidence>
<proteinExistence type="inferred from homology"/>
<keyword evidence="6 14" id="KW-0548">Nucleotidyltransferase</keyword>
<comment type="pathway">
    <text evidence="2 14">Cofactor biosynthesis; FMN biosynthesis; FMN from riboflavin (ATP route): step 1/1.</text>
</comment>
<evidence type="ECO:0000259" key="15">
    <source>
        <dbReference type="SMART" id="SM00904"/>
    </source>
</evidence>
<evidence type="ECO:0000256" key="10">
    <source>
        <dbReference type="ARBA" id="ARBA00022840"/>
    </source>
</evidence>
<keyword evidence="10 14" id="KW-0067">ATP-binding</keyword>
<dbReference type="GO" id="GO:0008531">
    <property type="term" value="F:riboflavin kinase activity"/>
    <property type="evidence" value="ECO:0007669"/>
    <property type="project" value="UniProtKB-EC"/>
</dbReference>
<comment type="caution">
    <text evidence="16">The sequence shown here is derived from an EMBL/GenBank/DDBJ whole genome shotgun (WGS) entry which is preliminary data.</text>
</comment>
<evidence type="ECO:0000256" key="2">
    <source>
        <dbReference type="ARBA" id="ARBA00005201"/>
    </source>
</evidence>
<keyword evidence="4 14" id="KW-0288">FMN</keyword>
<evidence type="ECO:0000256" key="9">
    <source>
        <dbReference type="ARBA" id="ARBA00022827"/>
    </source>
</evidence>
<dbReference type="InterPro" id="IPR015864">
    <property type="entry name" value="FAD_synthase"/>
</dbReference>
<comment type="pathway">
    <text evidence="1 14">Cofactor biosynthesis; FAD biosynthesis; FAD from FMN: step 1/1.</text>
</comment>
<dbReference type="InterPro" id="IPR023465">
    <property type="entry name" value="Riboflavin_kinase_dom_sf"/>
</dbReference>
<dbReference type="PIRSF" id="PIRSF004491">
    <property type="entry name" value="FAD_Synth"/>
    <property type="match status" value="1"/>
</dbReference>
<dbReference type="Gene3D" id="3.40.50.620">
    <property type="entry name" value="HUPs"/>
    <property type="match status" value="1"/>
</dbReference>
<evidence type="ECO:0000313" key="16">
    <source>
        <dbReference type="EMBL" id="MCO1654457.1"/>
    </source>
</evidence>
<dbReference type="PANTHER" id="PTHR22749:SF6">
    <property type="entry name" value="RIBOFLAVIN KINASE"/>
    <property type="match status" value="1"/>
</dbReference>
<dbReference type="InterPro" id="IPR014729">
    <property type="entry name" value="Rossmann-like_a/b/a_fold"/>
</dbReference>
<evidence type="ECO:0000256" key="5">
    <source>
        <dbReference type="ARBA" id="ARBA00022679"/>
    </source>
</evidence>
<keyword evidence="8 14" id="KW-0418">Kinase</keyword>
<reference evidence="16" key="1">
    <citation type="submission" date="2021-04" db="EMBL/GenBank/DDBJ databases">
        <title>Pseudonocardia sp. nov., isolated from sandy soil of mangrove forest.</title>
        <authorList>
            <person name="Zan Z."/>
            <person name="Huang R."/>
            <person name="Liu W."/>
        </authorList>
    </citation>
    <scope>NUCLEOTIDE SEQUENCE</scope>
    <source>
        <strain evidence="16">S2-4</strain>
    </source>
</reference>
<dbReference type="EC" id="2.7.1.26" evidence="14"/>
<evidence type="ECO:0000256" key="3">
    <source>
        <dbReference type="ARBA" id="ARBA00022630"/>
    </source>
</evidence>
<evidence type="ECO:0000256" key="1">
    <source>
        <dbReference type="ARBA" id="ARBA00004726"/>
    </source>
</evidence>
<keyword evidence="7 14" id="KW-0547">Nucleotide-binding</keyword>
<dbReference type="PANTHER" id="PTHR22749">
    <property type="entry name" value="RIBOFLAVIN KINASE/FMN ADENYLYLTRANSFERASE"/>
    <property type="match status" value="1"/>
</dbReference>
<dbReference type="NCBIfam" id="NF004160">
    <property type="entry name" value="PRK05627.1-3"/>
    <property type="match status" value="1"/>
</dbReference>
<comment type="similarity">
    <text evidence="14">Belongs to the ribF family.</text>
</comment>
<name>A0ABT0ZUP5_9PSEU</name>
<evidence type="ECO:0000256" key="8">
    <source>
        <dbReference type="ARBA" id="ARBA00022777"/>
    </source>
</evidence>
<keyword evidence="11" id="KW-0511">Multifunctional enzyme</keyword>
<protein>
    <recommendedName>
        <fullName evidence="14">Riboflavin biosynthesis protein</fullName>
    </recommendedName>
    <domain>
        <recommendedName>
            <fullName evidence="14">Riboflavin kinase</fullName>
            <ecNumber evidence="14">2.7.1.26</ecNumber>
        </recommendedName>
        <alternativeName>
            <fullName evidence="14">Flavokinase</fullName>
        </alternativeName>
    </domain>
    <domain>
        <recommendedName>
            <fullName evidence="14">FMN adenylyltransferase</fullName>
            <ecNumber evidence="14">2.7.7.2</ecNumber>
        </recommendedName>
        <alternativeName>
            <fullName evidence="14">FAD pyrophosphorylase</fullName>
        </alternativeName>
        <alternativeName>
            <fullName evidence="14">FAD synthase</fullName>
        </alternativeName>
    </domain>
</protein>
<sequence length="321" mass="34627">MQRWRGLEAVPNGWGRSVVTVGVFDGVHRGHQQLIGHAVRRGRERDLPVVVVTFDPHPAEVVRPGSHPARLTALGRRADLVAELGVEAFCVLPFSVELSRTPPAEFAHEVLVERLHAADVVVGRNFTFGHRAQGDVAMLTRLGERFGFGVEGLDLITDDGVTFSSTYIRSCIDAGDVEAATTALGRPHRVEGVVVHGDRRGRELGFPTANVSAPPFTALPADGVYAGRFAISPTGVGAPGAGGAPERRLPAAISVGTNPTFSGRERTVEAYVLDVDEDFYGFEVAVDFTHRLRGQERFDDVDALVTQMHKDVARTRELLGG</sequence>
<comment type="catalytic activity">
    <reaction evidence="12 14">
        <text>riboflavin + ATP = FMN + ADP + H(+)</text>
        <dbReference type="Rhea" id="RHEA:14357"/>
        <dbReference type="ChEBI" id="CHEBI:15378"/>
        <dbReference type="ChEBI" id="CHEBI:30616"/>
        <dbReference type="ChEBI" id="CHEBI:57986"/>
        <dbReference type="ChEBI" id="CHEBI:58210"/>
        <dbReference type="ChEBI" id="CHEBI:456216"/>
        <dbReference type="EC" id="2.7.1.26"/>
    </reaction>
</comment>
<keyword evidence="17" id="KW-1185">Reference proteome</keyword>
<dbReference type="Gene3D" id="2.40.30.30">
    <property type="entry name" value="Riboflavin kinase-like"/>
    <property type="match status" value="1"/>
</dbReference>
<dbReference type="NCBIfam" id="TIGR00125">
    <property type="entry name" value="cyt_tran_rel"/>
    <property type="match status" value="1"/>
</dbReference>
<gene>
    <name evidence="16" type="ORF">KDL28_05255</name>
</gene>
<dbReference type="InterPro" id="IPR015865">
    <property type="entry name" value="Riboflavin_kinase_bac/euk"/>
</dbReference>
<evidence type="ECO:0000256" key="7">
    <source>
        <dbReference type="ARBA" id="ARBA00022741"/>
    </source>
</evidence>
<evidence type="ECO:0000256" key="12">
    <source>
        <dbReference type="ARBA" id="ARBA00047880"/>
    </source>
</evidence>
<keyword evidence="9 14" id="KW-0274">FAD</keyword>
<dbReference type="InterPro" id="IPR023468">
    <property type="entry name" value="Riboflavin_kinase"/>
</dbReference>
<dbReference type="NCBIfam" id="TIGR00083">
    <property type="entry name" value="ribF"/>
    <property type="match status" value="1"/>
</dbReference>
<dbReference type="EC" id="2.7.7.2" evidence="14"/>
<evidence type="ECO:0000256" key="4">
    <source>
        <dbReference type="ARBA" id="ARBA00022643"/>
    </source>
</evidence>
<dbReference type="SUPFAM" id="SSF52374">
    <property type="entry name" value="Nucleotidylyl transferase"/>
    <property type="match status" value="1"/>
</dbReference>
<dbReference type="GO" id="GO:0003919">
    <property type="term" value="F:FMN adenylyltransferase activity"/>
    <property type="evidence" value="ECO:0007669"/>
    <property type="project" value="UniProtKB-EC"/>
</dbReference>
<dbReference type="Proteomes" id="UP001165283">
    <property type="component" value="Unassembled WGS sequence"/>
</dbReference>
<dbReference type="CDD" id="cd02064">
    <property type="entry name" value="FAD_synthetase_N"/>
    <property type="match status" value="1"/>
</dbReference>
<dbReference type="RefSeq" id="WP_252436075.1">
    <property type="nucleotide sequence ID" value="NZ_JAGSOV010000011.1"/>
</dbReference>
<feature type="domain" description="Riboflavin kinase" evidence="15">
    <location>
        <begin position="183"/>
        <end position="320"/>
    </location>
</feature>
<comment type="catalytic activity">
    <reaction evidence="13 14">
        <text>FMN + ATP + H(+) = FAD + diphosphate</text>
        <dbReference type="Rhea" id="RHEA:17237"/>
        <dbReference type="ChEBI" id="CHEBI:15378"/>
        <dbReference type="ChEBI" id="CHEBI:30616"/>
        <dbReference type="ChEBI" id="CHEBI:33019"/>
        <dbReference type="ChEBI" id="CHEBI:57692"/>
        <dbReference type="ChEBI" id="CHEBI:58210"/>
        <dbReference type="EC" id="2.7.7.2"/>
    </reaction>
</comment>
<keyword evidence="5 14" id="KW-0808">Transferase</keyword>
<evidence type="ECO:0000256" key="13">
    <source>
        <dbReference type="ARBA" id="ARBA00049494"/>
    </source>
</evidence>
<keyword evidence="3 14" id="KW-0285">Flavoprotein</keyword>
<dbReference type="EMBL" id="JAGSOV010000011">
    <property type="protein sequence ID" value="MCO1654457.1"/>
    <property type="molecule type" value="Genomic_DNA"/>
</dbReference>
<dbReference type="InterPro" id="IPR002606">
    <property type="entry name" value="Riboflavin_kinase_bac"/>
</dbReference>
<dbReference type="InterPro" id="IPR004821">
    <property type="entry name" value="Cyt_trans-like"/>
</dbReference>
<evidence type="ECO:0000256" key="14">
    <source>
        <dbReference type="PIRNR" id="PIRNR004491"/>
    </source>
</evidence>
<dbReference type="SMART" id="SM00904">
    <property type="entry name" value="Flavokinase"/>
    <property type="match status" value="1"/>
</dbReference>
<dbReference type="SUPFAM" id="SSF82114">
    <property type="entry name" value="Riboflavin kinase-like"/>
    <property type="match status" value="1"/>
</dbReference>
<evidence type="ECO:0000256" key="6">
    <source>
        <dbReference type="ARBA" id="ARBA00022695"/>
    </source>
</evidence>
<dbReference type="Pfam" id="PF06574">
    <property type="entry name" value="FAD_syn"/>
    <property type="match status" value="1"/>
</dbReference>
<evidence type="ECO:0000313" key="17">
    <source>
        <dbReference type="Proteomes" id="UP001165283"/>
    </source>
</evidence>